<dbReference type="GeneTree" id="ENSGT00390000010872"/>
<evidence type="ECO:0000256" key="8">
    <source>
        <dbReference type="RuleBase" id="RU365069"/>
    </source>
</evidence>
<reference evidence="11" key="3">
    <citation type="submission" date="2025-09" db="UniProtKB">
        <authorList>
            <consortium name="Ensembl"/>
        </authorList>
    </citation>
    <scope>IDENTIFICATION</scope>
</reference>
<accession>A0A8C2YDT2</accession>
<dbReference type="InterPro" id="IPR039481">
    <property type="entry name" value="EXOC2/Sec5_N_dom"/>
</dbReference>
<dbReference type="Ensembl" id="ENSCJPT00005026674.1">
    <property type="protein sequence ID" value="ENSCJPP00005019222.1"/>
    <property type="gene ID" value="ENSCJPG00005015629.1"/>
</dbReference>
<evidence type="ECO:0000256" key="2">
    <source>
        <dbReference type="ARBA" id="ARBA00010578"/>
    </source>
</evidence>
<dbReference type="Proteomes" id="UP000694412">
    <property type="component" value="Chromosome 2"/>
</dbReference>
<evidence type="ECO:0000256" key="5">
    <source>
        <dbReference type="ARBA" id="ARBA00022483"/>
    </source>
</evidence>
<dbReference type="CDD" id="cd00603">
    <property type="entry name" value="IPT_PCSR"/>
    <property type="match status" value="1"/>
</dbReference>
<dbReference type="GO" id="GO:0019901">
    <property type="term" value="F:protein kinase binding"/>
    <property type="evidence" value="ECO:0007669"/>
    <property type="project" value="Ensembl"/>
</dbReference>
<reference evidence="11" key="1">
    <citation type="submission" date="2015-11" db="EMBL/GenBank/DDBJ databases">
        <authorList>
            <consortium name="International Coturnix japonica Genome Analysis Consortium"/>
            <person name="Warren W."/>
            <person name="Burt D.W."/>
            <person name="Antin P.B."/>
            <person name="Lanford R."/>
            <person name="Gros J."/>
            <person name="Wilson R.K."/>
        </authorList>
    </citation>
    <scope>NUCLEOTIDE SEQUENCE [LARGE SCALE GENOMIC DNA]</scope>
</reference>
<dbReference type="GO" id="GO:0000145">
    <property type="term" value="C:exocyst"/>
    <property type="evidence" value="ECO:0007669"/>
    <property type="project" value="UniProtKB-UniRule"/>
</dbReference>
<dbReference type="Pfam" id="PF01833">
    <property type="entry name" value="TIG"/>
    <property type="match status" value="1"/>
</dbReference>
<evidence type="ECO:0000256" key="1">
    <source>
        <dbReference type="ARBA" id="ARBA00002660"/>
    </source>
</evidence>
<organism evidence="11 12">
    <name type="scientific">Coturnix japonica</name>
    <name type="common">Japanese quail</name>
    <name type="synonym">Coturnix coturnix japonica</name>
    <dbReference type="NCBI Taxonomy" id="93934"/>
    <lineage>
        <taxon>Eukaryota</taxon>
        <taxon>Metazoa</taxon>
        <taxon>Chordata</taxon>
        <taxon>Craniata</taxon>
        <taxon>Vertebrata</taxon>
        <taxon>Euteleostomi</taxon>
        <taxon>Archelosauria</taxon>
        <taxon>Archosauria</taxon>
        <taxon>Dinosauria</taxon>
        <taxon>Saurischia</taxon>
        <taxon>Theropoda</taxon>
        <taxon>Coelurosauria</taxon>
        <taxon>Aves</taxon>
        <taxon>Neognathae</taxon>
        <taxon>Galloanserae</taxon>
        <taxon>Galliformes</taxon>
        <taxon>Phasianidae</taxon>
        <taxon>Perdicinae</taxon>
        <taxon>Coturnix</taxon>
    </lineage>
</organism>
<evidence type="ECO:0000313" key="12">
    <source>
        <dbReference type="Proteomes" id="UP000694412"/>
    </source>
</evidence>
<keyword evidence="5 8" id="KW-0268">Exocytosis</keyword>
<dbReference type="GO" id="GO:2000535">
    <property type="term" value="P:regulation of entry of bacterium into host cell"/>
    <property type="evidence" value="ECO:0007669"/>
    <property type="project" value="Ensembl"/>
</dbReference>
<dbReference type="GO" id="GO:0006893">
    <property type="term" value="P:Golgi to plasma membrane transport"/>
    <property type="evidence" value="ECO:0007669"/>
    <property type="project" value="UniProtKB-UniRule"/>
</dbReference>
<name>A0A8C2YDT2_COTJA</name>
<dbReference type="GO" id="GO:0031267">
    <property type="term" value="F:small GTPase binding"/>
    <property type="evidence" value="ECO:0007669"/>
    <property type="project" value="Ensembl"/>
</dbReference>
<comment type="similarity">
    <text evidence="2 8">Belongs to the SEC5 family.</text>
</comment>
<evidence type="ECO:0000259" key="9">
    <source>
        <dbReference type="Pfam" id="PF01833"/>
    </source>
</evidence>
<evidence type="ECO:0000259" key="10">
    <source>
        <dbReference type="Pfam" id="PF15469"/>
    </source>
</evidence>
<dbReference type="PANTHER" id="PTHR13043">
    <property type="entry name" value="EXOCYST COMPLEX COMPONENT SEC5"/>
    <property type="match status" value="1"/>
</dbReference>
<dbReference type="SUPFAM" id="SSF81296">
    <property type="entry name" value="E set domains"/>
    <property type="match status" value="1"/>
</dbReference>
<sequence length="902" mass="101330">MSRARQPPLVTGISPNEGISWTKVTIRGENLGTGPTDLIGLTICGHNCLLTAEWMSASKIVCRVGQAKNDKGDIIVTTKSGGRGTSTVSFKLLKPEKIGILDQSAVWVDEMNYYDMRTDRNKGIPPLSLRPANPLGIEIDKGRFPQKDLETLFPGMSADFTSENFSAAWYLIENHSTTSFDQLKMAVVNLKKQANKKNEGSLAYVKGGLSTFFEAQDALSAIHQKLEADGTEKVEGSMTQKLENVLNRASNTADTLFQEVLGRKDKADSTRNALNVLQRFKFLFNLPLNIERNIQKGDYDVVINDYEKAKSLFGKTEVQVFKKYYAEVETRIEALRELLLDKLLETPSTLHDQKRYIRYLSDLHAPGDPAWQCIGAQHQWILQLMHNCKESYVKEQKGTSLLHSSMLDLDSDVRPSPIGHLSQTASLKRGSSFQSGRNDAWRYKAPQQVVFVEKLTKLVVSQLPNFWKLWISYVNGSLFSEKMIQEVMHSLEKLIRGALLPFSLKEGESRQYGGWEMKSELSGQWLTHVIQTVRLSSESLTALEIPNDMLQIIQDLILDLRVRCIIVTLQHTAEDIKRLAEKEDWVVDNEGLTSLPSHFEQCIVHSLQSLKTVLDCKPGEASVFQQQKIQEDVCQLSIGILQVFIDCLEQLSTKPDGDIDTSHLSVDVSSPDLFGSIHEDSSLTSEQRVLIALSNCRYLERHTFLNIAEHFEKHGFQGVDKITQVSMESLKELDQRLFEMYIESKADPIVGSLEPGIYAGYFDWKDCLVPAGVRNYLKEALVNIIAVHAEVFTISKDLVPRVMSRIVEAVSEELSRLMQCVSSFSKNGALQARLEICALRDTVAIYLTPESNSSFKQALEALPQLSSGADKKLLEELLNKFKSSMHLQLTCFQTSSSAMIKT</sequence>
<reference evidence="11" key="2">
    <citation type="submission" date="2025-08" db="UniProtKB">
        <authorList>
            <consortium name="Ensembl"/>
        </authorList>
    </citation>
    <scope>IDENTIFICATION</scope>
</reference>
<dbReference type="GO" id="GO:0006904">
    <property type="term" value="P:vesicle docking involved in exocytosis"/>
    <property type="evidence" value="ECO:0007669"/>
    <property type="project" value="Ensembl"/>
</dbReference>
<dbReference type="PANTHER" id="PTHR13043:SF1">
    <property type="entry name" value="EXOCYST COMPLEX COMPONENT 2"/>
    <property type="match status" value="1"/>
</dbReference>
<comment type="subunit">
    <text evidence="8">Component of the exocyst complex.</text>
</comment>
<dbReference type="FunFam" id="2.60.40.10:FF:000196">
    <property type="entry name" value="Exocyst complex component 2"/>
    <property type="match status" value="1"/>
</dbReference>
<gene>
    <name evidence="11" type="primary">EXOC2</name>
</gene>
<dbReference type="InterPro" id="IPR013783">
    <property type="entry name" value="Ig-like_fold"/>
</dbReference>
<keyword evidence="4 8" id="KW-0813">Transport</keyword>
<comment type="subunit">
    <text evidence="7">The exocyst complex is composed of EXOC1, EXOC2, EXOC3, EXOC4, EXOC5, EXOC6, EXOC7 and EXOC8. Interacts with EXOC3L1. Interacts with GNEFR/DELGEF; this interaction occurs only in the presence of magnesium or manganese and is stimulated by dCTP or GTP. Interacts with RALA and RALB. Interacts with ARL13B; regulates ARL13B localization to the cilium membrane.</text>
</comment>
<evidence type="ECO:0000313" key="11">
    <source>
        <dbReference type="Ensembl" id="ENSCJPP00005019222.1"/>
    </source>
</evidence>
<dbReference type="InterPro" id="IPR014756">
    <property type="entry name" value="Ig_E-set"/>
</dbReference>
<dbReference type="Gene3D" id="2.60.40.10">
    <property type="entry name" value="Immunoglobulins"/>
    <property type="match status" value="1"/>
</dbReference>
<evidence type="ECO:0000256" key="6">
    <source>
        <dbReference type="ARBA" id="ARBA00022927"/>
    </source>
</evidence>
<dbReference type="AlphaFoldDB" id="A0A8C2YDT2"/>
<feature type="domain" description="IPT/TIG" evidence="9">
    <location>
        <begin position="8"/>
        <end position="91"/>
    </location>
</feature>
<evidence type="ECO:0000256" key="4">
    <source>
        <dbReference type="ARBA" id="ARBA00022448"/>
    </source>
</evidence>
<proteinExistence type="inferred from homology"/>
<keyword evidence="6 8" id="KW-0653">Protein transport</keyword>
<evidence type="ECO:0000256" key="3">
    <source>
        <dbReference type="ARBA" id="ARBA00017526"/>
    </source>
</evidence>
<evidence type="ECO:0000256" key="7">
    <source>
        <dbReference type="ARBA" id="ARBA00062534"/>
    </source>
</evidence>
<protein>
    <recommendedName>
        <fullName evidence="3 8">Exocyst complex component 2</fullName>
    </recommendedName>
</protein>
<feature type="domain" description="Exocyst complex component EXOC2/Sec5 N-terminal" evidence="10">
    <location>
        <begin position="133"/>
        <end position="892"/>
    </location>
</feature>
<dbReference type="InterPro" id="IPR029175">
    <property type="entry name" value="EXOC2/Sec5"/>
</dbReference>
<keyword evidence="12" id="KW-1185">Reference proteome</keyword>
<dbReference type="InterPro" id="IPR002909">
    <property type="entry name" value="IPT_dom"/>
</dbReference>
<comment type="function">
    <text evidence="1 8">Component of the exocyst complex involved in the docking of exocytic vesicles with fusion sites on the plasma membrane.</text>
</comment>
<dbReference type="Pfam" id="PF15469">
    <property type="entry name" value="Sec5"/>
    <property type="match status" value="1"/>
</dbReference>
<dbReference type="GO" id="GO:0015031">
    <property type="term" value="P:protein transport"/>
    <property type="evidence" value="ECO:0007669"/>
    <property type="project" value="UniProtKB-KW"/>
</dbReference>